<evidence type="ECO:0000313" key="2">
    <source>
        <dbReference type="Proteomes" id="UP001189429"/>
    </source>
</evidence>
<proteinExistence type="predicted"/>
<sequence>MLPDMLLHIAVRLLCRDHLLFGSSHISTSDPAEIRNLIMSLKPGVICVELCHERLPKVLQQVKAGSVDCLKDLGEISDHKNEFGLTREGADMLSGLQLASKTRTRYELIDRPISVTSARLAAKVPTGEVTKFWLLRPFELLGAWR</sequence>
<evidence type="ECO:0000313" key="1">
    <source>
        <dbReference type="EMBL" id="CAK0822747.1"/>
    </source>
</evidence>
<dbReference type="EMBL" id="CAUYUJ010008058">
    <property type="protein sequence ID" value="CAK0822747.1"/>
    <property type="molecule type" value="Genomic_DNA"/>
</dbReference>
<keyword evidence="2" id="KW-1185">Reference proteome</keyword>
<comment type="caution">
    <text evidence="1">The sequence shown here is derived from an EMBL/GenBank/DDBJ whole genome shotgun (WGS) entry which is preliminary data.</text>
</comment>
<gene>
    <name evidence="1" type="ORF">PCOR1329_LOCUS23681</name>
</gene>
<name>A0ABN9RUA0_9DINO</name>
<protein>
    <submittedName>
        <fullName evidence="1">Uncharacterized protein</fullName>
    </submittedName>
</protein>
<organism evidence="1 2">
    <name type="scientific">Prorocentrum cordatum</name>
    <dbReference type="NCBI Taxonomy" id="2364126"/>
    <lineage>
        <taxon>Eukaryota</taxon>
        <taxon>Sar</taxon>
        <taxon>Alveolata</taxon>
        <taxon>Dinophyceae</taxon>
        <taxon>Prorocentrales</taxon>
        <taxon>Prorocentraceae</taxon>
        <taxon>Prorocentrum</taxon>
    </lineage>
</organism>
<accession>A0ABN9RUA0</accession>
<reference evidence="1" key="1">
    <citation type="submission" date="2023-10" db="EMBL/GenBank/DDBJ databases">
        <authorList>
            <person name="Chen Y."/>
            <person name="Shah S."/>
            <person name="Dougan E. K."/>
            <person name="Thang M."/>
            <person name="Chan C."/>
        </authorList>
    </citation>
    <scope>NUCLEOTIDE SEQUENCE [LARGE SCALE GENOMIC DNA]</scope>
</reference>
<dbReference type="Proteomes" id="UP001189429">
    <property type="component" value="Unassembled WGS sequence"/>
</dbReference>